<dbReference type="RefSeq" id="WP_369233506.1">
    <property type="nucleotide sequence ID" value="NZ_CP163435.1"/>
</dbReference>
<evidence type="ECO:0008006" key="2">
    <source>
        <dbReference type="Google" id="ProtNLM"/>
    </source>
</evidence>
<dbReference type="EMBL" id="CP163435">
    <property type="protein sequence ID" value="XDQ26219.1"/>
    <property type="molecule type" value="Genomic_DNA"/>
</dbReference>
<proteinExistence type="predicted"/>
<sequence length="167" mass="18327">MTDAAHSGWPTVELDPVRRLKVIAAATKHPTFAERHFGAAFDELWSVASDLEQELPHLVPGLRSFTITSSEGDRLSGRAVGALGHREHFDVVLRPGWCLMQSKILTSGMAAMPDAGGSRFAFFSSLRLPGGQALDRVRRTGSAQRHEEILDRLEQRLETRSAPGKAE</sequence>
<evidence type="ECO:0000313" key="1">
    <source>
        <dbReference type="EMBL" id="XDQ26219.1"/>
    </source>
</evidence>
<accession>A0AB39P762</accession>
<gene>
    <name evidence="1" type="ORF">AB5J56_16580</name>
</gene>
<dbReference type="SUPFAM" id="SSF55961">
    <property type="entry name" value="Bet v1-like"/>
    <property type="match status" value="1"/>
</dbReference>
<reference evidence="1" key="1">
    <citation type="submission" date="2024-07" db="EMBL/GenBank/DDBJ databases">
        <authorList>
            <person name="Yu S.T."/>
        </authorList>
    </citation>
    <scope>NUCLEOTIDE SEQUENCE</scope>
    <source>
        <strain evidence="1">R21</strain>
    </source>
</reference>
<protein>
    <recommendedName>
        <fullName evidence="2">SRPBCC family protein</fullName>
    </recommendedName>
</protein>
<organism evidence="1">
    <name type="scientific">Streptomyces sp. R21</name>
    <dbReference type="NCBI Taxonomy" id="3238627"/>
    <lineage>
        <taxon>Bacteria</taxon>
        <taxon>Bacillati</taxon>
        <taxon>Actinomycetota</taxon>
        <taxon>Actinomycetes</taxon>
        <taxon>Kitasatosporales</taxon>
        <taxon>Streptomycetaceae</taxon>
        <taxon>Streptomyces</taxon>
    </lineage>
</organism>
<dbReference type="AlphaFoldDB" id="A0AB39P762"/>
<name>A0AB39P762_9ACTN</name>